<sequence length="570" mass="64431">MPGISCDFKTGHVIGMDLYGKRESADEKTWRPDLARLTEFRQLRTLNLGANDMGSGIPEVIYDLKLLKALDLSFNKLEGLIPACWCTLRFLNKFDLSDNTLGGDIPSCFGSFLSLTHLYIFPTNIPSYLGNLNKLNSLSLSSDGFKGKLNPLFIDSGGLEGTLQFSVFSKLSKLEDISIISKGGLEINTEYPISWNKFSGSLPLPCHNVSQNVETIDLSFNDMHGPLLENIRFSFSKLWIDNDNNLSRKLLYTLMHNQSKLLYLNIYTSIKNNYFTGLLLSRFSNSSGLLIIDAGCNSFRDNFSNNLCYFPQMSVLSFKENHMQGYLPKELCQMQYLHLLDLSRNNLSRNIVPCLHNVSFWRSTRPNKGLIWMDSRAQYARVFIISKNLVNPYEGDPLQGMTIFDVSVNRISSIIPQEVGELKGPRSLNLSNNHIQEFIPMTMAYMETIESLDILHKGLSGSVPHEMVQISSLTTFNVAFNNLSGNLGLCGKPLEKACSSKKEGAKKMTDNGENKGNSKDLNDALFYSLVIVSFILGFWGLLASVFFNISWRRKYFKIIDEYYNIYLSDF</sequence>
<feature type="transmembrane region" description="Helical" evidence="7">
    <location>
        <begin position="524"/>
        <end position="547"/>
    </location>
</feature>
<dbReference type="Gene3D" id="3.80.10.10">
    <property type="entry name" value="Ribonuclease Inhibitor"/>
    <property type="match status" value="2"/>
</dbReference>
<dbReference type="PRINTS" id="PR00019">
    <property type="entry name" value="LEURICHRPT"/>
</dbReference>
<keyword evidence="9" id="KW-1185">Reference proteome</keyword>
<evidence type="ECO:0000256" key="1">
    <source>
        <dbReference type="ARBA" id="ARBA00004479"/>
    </source>
</evidence>
<dbReference type="InterPro" id="IPR046956">
    <property type="entry name" value="RLP23-like"/>
</dbReference>
<evidence type="ECO:0000256" key="7">
    <source>
        <dbReference type="SAM" id="Phobius"/>
    </source>
</evidence>
<evidence type="ECO:0000313" key="9">
    <source>
        <dbReference type="Proteomes" id="UP000663760"/>
    </source>
</evidence>
<keyword evidence="3" id="KW-0732">Signal</keyword>
<reference evidence="8" key="1">
    <citation type="submission" date="2020-02" db="EMBL/GenBank/DDBJ databases">
        <authorList>
            <person name="Scholz U."/>
            <person name="Mascher M."/>
            <person name="Fiebig A."/>
        </authorList>
    </citation>
    <scope>NUCLEOTIDE SEQUENCE</scope>
</reference>
<dbReference type="InterPro" id="IPR001611">
    <property type="entry name" value="Leu-rich_rpt"/>
</dbReference>
<keyword evidence="5 7" id="KW-0472">Membrane</keyword>
<comment type="subcellular location">
    <subcellularLocation>
        <location evidence="1">Membrane</location>
        <topology evidence="1">Single-pass type I membrane protein</topology>
    </subcellularLocation>
</comment>
<dbReference type="EMBL" id="LR746279">
    <property type="protein sequence ID" value="CAA7409275.1"/>
    <property type="molecule type" value="Genomic_DNA"/>
</dbReference>
<dbReference type="PANTHER" id="PTHR48063">
    <property type="entry name" value="LRR RECEPTOR-LIKE KINASE"/>
    <property type="match status" value="1"/>
</dbReference>
<dbReference type="SUPFAM" id="SSF52058">
    <property type="entry name" value="L domain-like"/>
    <property type="match status" value="1"/>
</dbReference>
<dbReference type="InterPro" id="IPR032675">
    <property type="entry name" value="LRR_dom_sf"/>
</dbReference>
<evidence type="ECO:0000256" key="2">
    <source>
        <dbReference type="ARBA" id="ARBA00022692"/>
    </source>
</evidence>
<gene>
    <name evidence="8" type="ORF">SI8410_16019953</name>
</gene>
<evidence type="ECO:0000256" key="4">
    <source>
        <dbReference type="ARBA" id="ARBA00022989"/>
    </source>
</evidence>
<protein>
    <submittedName>
        <fullName evidence="8">Uncharacterized protein</fullName>
    </submittedName>
</protein>
<dbReference type="AlphaFoldDB" id="A0A7I8LJ31"/>
<evidence type="ECO:0000256" key="6">
    <source>
        <dbReference type="ARBA" id="ARBA00023180"/>
    </source>
</evidence>
<dbReference type="PANTHER" id="PTHR48063:SF98">
    <property type="entry name" value="LRR RECEPTOR-LIKE SERINE_THREONINE-PROTEIN KINASE FLS2"/>
    <property type="match status" value="1"/>
</dbReference>
<dbReference type="Pfam" id="PF13855">
    <property type="entry name" value="LRR_8"/>
    <property type="match status" value="1"/>
</dbReference>
<name>A0A7I8LJ31_SPIIN</name>
<keyword evidence="2 7" id="KW-0812">Transmembrane</keyword>
<accession>A0A7I8LJ31</accession>
<dbReference type="Proteomes" id="UP000663760">
    <property type="component" value="Chromosome 16"/>
</dbReference>
<keyword evidence="4 7" id="KW-1133">Transmembrane helix</keyword>
<evidence type="ECO:0000256" key="5">
    <source>
        <dbReference type="ARBA" id="ARBA00023136"/>
    </source>
</evidence>
<evidence type="ECO:0000313" key="8">
    <source>
        <dbReference type="EMBL" id="CAA7409275.1"/>
    </source>
</evidence>
<dbReference type="GO" id="GO:0016020">
    <property type="term" value="C:membrane"/>
    <property type="evidence" value="ECO:0007669"/>
    <property type="project" value="UniProtKB-SubCell"/>
</dbReference>
<dbReference type="OrthoDB" id="994806at2759"/>
<evidence type="ECO:0000256" key="3">
    <source>
        <dbReference type="ARBA" id="ARBA00022729"/>
    </source>
</evidence>
<keyword evidence="6" id="KW-0325">Glycoprotein</keyword>
<proteinExistence type="predicted"/>
<organism evidence="8 9">
    <name type="scientific">Spirodela intermedia</name>
    <name type="common">Intermediate duckweed</name>
    <dbReference type="NCBI Taxonomy" id="51605"/>
    <lineage>
        <taxon>Eukaryota</taxon>
        <taxon>Viridiplantae</taxon>
        <taxon>Streptophyta</taxon>
        <taxon>Embryophyta</taxon>
        <taxon>Tracheophyta</taxon>
        <taxon>Spermatophyta</taxon>
        <taxon>Magnoliopsida</taxon>
        <taxon>Liliopsida</taxon>
        <taxon>Araceae</taxon>
        <taxon>Lemnoideae</taxon>
        <taxon>Spirodela</taxon>
    </lineage>
</organism>